<keyword evidence="6 9" id="KW-1133">Transmembrane helix</keyword>
<name>A0A810Q5W0_9FIRM</name>
<dbReference type="AlphaFoldDB" id="A0A810Q5W0"/>
<dbReference type="Pfam" id="PF01769">
    <property type="entry name" value="MgtE"/>
    <property type="match status" value="1"/>
</dbReference>
<gene>
    <name evidence="11" type="primary">mgtE</name>
    <name evidence="11" type="ORF">MM50RIKEN_17380</name>
</gene>
<dbReference type="InterPro" id="IPR006667">
    <property type="entry name" value="SLC41_membr_dom"/>
</dbReference>
<dbReference type="KEGG" id="vcop:MM50RIKEN_17380"/>
<dbReference type="Proteomes" id="UP000681035">
    <property type="component" value="Chromosome"/>
</dbReference>
<comment type="similarity">
    <text evidence="2 9">Belongs to the SLC41A transporter family.</text>
</comment>
<dbReference type="InterPro" id="IPR036739">
    <property type="entry name" value="SLC41_membr_dom_sf"/>
</dbReference>
<reference evidence="11" key="1">
    <citation type="submission" date="2020-09" db="EMBL/GenBank/DDBJ databases">
        <title>New species isolated from human feces.</title>
        <authorList>
            <person name="Kitahara M."/>
            <person name="Shigeno Y."/>
            <person name="Shime M."/>
            <person name="Matsumoto Y."/>
            <person name="Nakamura S."/>
            <person name="Motooka D."/>
            <person name="Fukuoka S."/>
            <person name="Nishikawa H."/>
            <person name="Benno Y."/>
        </authorList>
    </citation>
    <scope>NUCLEOTIDE SEQUENCE</scope>
    <source>
        <strain evidence="11">MM50</strain>
    </source>
</reference>
<keyword evidence="5 9" id="KW-0460">Magnesium</keyword>
<keyword evidence="4 9" id="KW-0812">Transmembrane</keyword>
<feature type="domain" description="CBS" evidence="10">
    <location>
        <begin position="203"/>
        <end position="261"/>
    </location>
</feature>
<dbReference type="GO" id="GO:0005886">
    <property type="term" value="C:plasma membrane"/>
    <property type="evidence" value="ECO:0007669"/>
    <property type="project" value="UniProtKB-SubCell"/>
</dbReference>
<proteinExistence type="inferred from homology"/>
<dbReference type="PROSITE" id="PS51371">
    <property type="entry name" value="CBS"/>
    <property type="match status" value="2"/>
</dbReference>
<feature type="transmembrane region" description="Helical" evidence="9">
    <location>
        <begin position="442"/>
        <end position="461"/>
    </location>
</feature>
<comment type="subcellular location">
    <subcellularLocation>
        <location evidence="9">Cell membrane</location>
        <topology evidence="9">Multi-pass membrane protein</topology>
    </subcellularLocation>
    <subcellularLocation>
        <location evidence="1">Membrane</location>
        <topology evidence="1">Multi-pass membrane protein</topology>
    </subcellularLocation>
</comment>
<dbReference type="InterPro" id="IPR006668">
    <property type="entry name" value="Mg_transptr_MgtE_intracell_dom"/>
</dbReference>
<dbReference type="Gene3D" id="3.10.580.10">
    <property type="entry name" value="CBS-domain"/>
    <property type="match status" value="1"/>
</dbReference>
<evidence type="ECO:0000256" key="9">
    <source>
        <dbReference type="RuleBase" id="RU362011"/>
    </source>
</evidence>
<evidence type="ECO:0000256" key="1">
    <source>
        <dbReference type="ARBA" id="ARBA00004141"/>
    </source>
</evidence>
<dbReference type="GO" id="GO:0015095">
    <property type="term" value="F:magnesium ion transmembrane transporter activity"/>
    <property type="evidence" value="ECO:0007669"/>
    <property type="project" value="UniProtKB-UniRule"/>
</dbReference>
<evidence type="ECO:0000256" key="6">
    <source>
        <dbReference type="ARBA" id="ARBA00022989"/>
    </source>
</evidence>
<keyword evidence="3 9" id="KW-0813">Transport</keyword>
<feature type="transmembrane region" description="Helical" evidence="9">
    <location>
        <begin position="285"/>
        <end position="305"/>
    </location>
</feature>
<dbReference type="Pfam" id="PF00571">
    <property type="entry name" value="CBS"/>
    <property type="match status" value="2"/>
</dbReference>
<feature type="transmembrane region" description="Helical" evidence="9">
    <location>
        <begin position="362"/>
        <end position="381"/>
    </location>
</feature>
<evidence type="ECO:0000256" key="5">
    <source>
        <dbReference type="ARBA" id="ARBA00022842"/>
    </source>
</evidence>
<keyword evidence="12" id="KW-1185">Reference proteome</keyword>
<dbReference type="PANTHER" id="PTHR43773">
    <property type="entry name" value="MAGNESIUM TRANSPORTER MGTE"/>
    <property type="match status" value="1"/>
</dbReference>
<dbReference type="Pfam" id="PF03448">
    <property type="entry name" value="MgtE_N"/>
    <property type="match status" value="1"/>
</dbReference>
<dbReference type="InterPro" id="IPR038076">
    <property type="entry name" value="MgtE_N_sf"/>
</dbReference>
<comment type="function">
    <text evidence="9">Acts as a magnesium transporter.</text>
</comment>
<dbReference type="NCBIfam" id="TIGR00400">
    <property type="entry name" value="mgtE"/>
    <property type="match status" value="1"/>
</dbReference>
<dbReference type="Gene3D" id="1.10.357.20">
    <property type="entry name" value="SLC41 divalent cation transporters, integral membrane domain"/>
    <property type="match status" value="1"/>
</dbReference>
<comment type="caution">
    <text evidence="9">Lacks conserved residue(s) required for the propagation of feature annotation.</text>
</comment>
<dbReference type="InterPro" id="IPR006669">
    <property type="entry name" value="MgtE_transporter"/>
</dbReference>
<feature type="transmembrane region" description="Helical" evidence="9">
    <location>
        <begin position="393"/>
        <end position="421"/>
    </location>
</feature>
<dbReference type="InterPro" id="IPR000644">
    <property type="entry name" value="CBS_dom"/>
</dbReference>
<feature type="domain" description="CBS" evidence="10">
    <location>
        <begin position="139"/>
        <end position="201"/>
    </location>
</feature>
<dbReference type="EMBL" id="AP023418">
    <property type="protein sequence ID" value="BCK81975.1"/>
    <property type="molecule type" value="Genomic_DNA"/>
</dbReference>
<evidence type="ECO:0000256" key="3">
    <source>
        <dbReference type="ARBA" id="ARBA00022448"/>
    </source>
</evidence>
<dbReference type="Gene3D" id="1.25.60.10">
    <property type="entry name" value="MgtE N-terminal domain-like"/>
    <property type="match status" value="1"/>
</dbReference>
<accession>A0A810Q5W0</accession>
<evidence type="ECO:0000259" key="10">
    <source>
        <dbReference type="PROSITE" id="PS51371"/>
    </source>
</evidence>
<evidence type="ECO:0000256" key="7">
    <source>
        <dbReference type="ARBA" id="ARBA00023136"/>
    </source>
</evidence>
<dbReference type="SMART" id="SM00924">
    <property type="entry name" value="MgtE_N"/>
    <property type="match status" value="1"/>
</dbReference>
<evidence type="ECO:0000313" key="11">
    <source>
        <dbReference type="EMBL" id="BCK81975.1"/>
    </source>
</evidence>
<comment type="subunit">
    <text evidence="9">Homodimer.</text>
</comment>
<keyword evidence="7 9" id="KW-0472">Membrane</keyword>
<dbReference type="SMART" id="SM00116">
    <property type="entry name" value="CBS"/>
    <property type="match status" value="2"/>
</dbReference>
<dbReference type="SUPFAM" id="SSF161093">
    <property type="entry name" value="MgtE membrane domain-like"/>
    <property type="match status" value="1"/>
</dbReference>
<keyword evidence="9" id="KW-1003">Cell membrane</keyword>
<evidence type="ECO:0000313" key="12">
    <source>
        <dbReference type="Proteomes" id="UP000681035"/>
    </source>
</evidence>
<dbReference type="SUPFAM" id="SSF54631">
    <property type="entry name" value="CBS-domain pair"/>
    <property type="match status" value="1"/>
</dbReference>
<evidence type="ECO:0000256" key="8">
    <source>
        <dbReference type="PROSITE-ProRule" id="PRU00703"/>
    </source>
</evidence>
<protein>
    <recommendedName>
        <fullName evidence="9">Magnesium transporter MgtE</fullName>
    </recommendedName>
</protein>
<evidence type="ECO:0000256" key="4">
    <source>
        <dbReference type="ARBA" id="ARBA00022692"/>
    </source>
</evidence>
<keyword evidence="8" id="KW-0129">CBS domain</keyword>
<dbReference type="PANTHER" id="PTHR43773:SF1">
    <property type="entry name" value="MAGNESIUM TRANSPORTER MGTE"/>
    <property type="match status" value="1"/>
</dbReference>
<dbReference type="InterPro" id="IPR046342">
    <property type="entry name" value="CBS_dom_sf"/>
</dbReference>
<dbReference type="SUPFAM" id="SSF158791">
    <property type="entry name" value="MgtE N-terminal domain-like"/>
    <property type="match status" value="1"/>
</dbReference>
<evidence type="ECO:0000256" key="2">
    <source>
        <dbReference type="ARBA" id="ARBA00009749"/>
    </source>
</evidence>
<dbReference type="GO" id="GO:0046872">
    <property type="term" value="F:metal ion binding"/>
    <property type="evidence" value="ECO:0007669"/>
    <property type="project" value="UniProtKB-KW"/>
</dbReference>
<organism evidence="11 12">
    <name type="scientific">Vescimonas coprocola</name>
    <dbReference type="NCBI Taxonomy" id="2714355"/>
    <lineage>
        <taxon>Bacteria</taxon>
        <taxon>Bacillati</taxon>
        <taxon>Bacillota</taxon>
        <taxon>Clostridia</taxon>
        <taxon>Eubacteriales</taxon>
        <taxon>Oscillospiraceae</taxon>
        <taxon>Vescimonas</taxon>
    </lineage>
</organism>
<sequence>MMNRMVNKEFAQEIAAVIRTAQNGDRLPELLKHYHQRDVAKAVTLLTDAERERLFRQLDDRTLAEIFPYLDDASRYLAELPAALAAEMIADMDTADALDMLRELPEEKKQTLAAHLDDDTRKDVRRLLAFHQEEIGSRMSGNFVCIPDTLTVCGAMNELVRQAGEHDNISTLYVVDGSGVFAGAIDLKDLIIARENDPLSGIIRRSYPYVLAHERVEDCIDRIAEYEEDSLPVLTEDGRIAGILTAQDLVELVDDAMGDDYAKLGGLTSEEDLREPAAVSMKKRLPWLIVLLFLGMGVSSVVGIFESVVAVLPIVICFQSLVLDMAGNVGTQSLAVTIRVLMDENLTLKEELALLGKEMRVGLLNGGCLGLMALAVLGVYIHACKGYAWGPAFLISGCVGVSLVVAMVISSLVGTMVPMLFHKIHIDPAVASGPLITTVNDLVAVVTYYGLALLFLVNMFHL</sequence>
<keyword evidence="9" id="KW-0479">Metal-binding</keyword>
<dbReference type="RefSeq" id="WP_213540606.1">
    <property type="nucleotide sequence ID" value="NZ_AP023418.1"/>
</dbReference>